<organism evidence="1 2">
    <name type="scientific">Dorcoceras hygrometricum</name>
    <dbReference type="NCBI Taxonomy" id="472368"/>
    <lineage>
        <taxon>Eukaryota</taxon>
        <taxon>Viridiplantae</taxon>
        <taxon>Streptophyta</taxon>
        <taxon>Embryophyta</taxon>
        <taxon>Tracheophyta</taxon>
        <taxon>Spermatophyta</taxon>
        <taxon>Magnoliopsida</taxon>
        <taxon>eudicotyledons</taxon>
        <taxon>Gunneridae</taxon>
        <taxon>Pentapetalae</taxon>
        <taxon>asterids</taxon>
        <taxon>lamiids</taxon>
        <taxon>Lamiales</taxon>
        <taxon>Gesneriaceae</taxon>
        <taxon>Didymocarpoideae</taxon>
        <taxon>Trichosporeae</taxon>
        <taxon>Loxocarpinae</taxon>
        <taxon>Dorcoceras</taxon>
    </lineage>
</organism>
<evidence type="ECO:0000313" key="2">
    <source>
        <dbReference type="Proteomes" id="UP000250235"/>
    </source>
</evidence>
<evidence type="ECO:0000313" key="1">
    <source>
        <dbReference type="EMBL" id="KZV40613.1"/>
    </source>
</evidence>
<proteinExistence type="predicted"/>
<dbReference type="AlphaFoldDB" id="A0A2Z7C7Z7"/>
<protein>
    <submittedName>
        <fullName evidence="1">Uncharacterized protein</fullName>
    </submittedName>
</protein>
<keyword evidence="2" id="KW-1185">Reference proteome</keyword>
<accession>A0A2Z7C7Z7</accession>
<dbReference type="EMBL" id="KQ999908">
    <property type="protein sequence ID" value="KZV40613.1"/>
    <property type="molecule type" value="Genomic_DNA"/>
</dbReference>
<sequence length="190" mass="21735">MSQNQKATNPEGVCEKLCNIVNPFRLSTPPILATDHHTNIPIGFDPHVTDFSTQKPKKTRRKKHTFKRQEIVVVDGQGNYGLAHGVLEKAAPIEAKEQSVRLPVEKMKSKKNDDTMQDTRDQDSKFSDYINEVKKKIMRTMTRINGDHDAARVMKRRDSFHDRVTGYIDQAKIKIRTTTIPEDEKGFSSK</sequence>
<dbReference type="Proteomes" id="UP000250235">
    <property type="component" value="Unassembled WGS sequence"/>
</dbReference>
<dbReference type="PANTHER" id="PTHR36746">
    <property type="entry name" value="BNAC04G51760D PROTEIN"/>
    <property type="match status" value="1"/>
</dbReference>
<dbReference type="OrthoDB" id="1588050at2759"/>
<dbReference type="PANTHER" id="PTHR36746:SF3">
    <property type="entry name" value="DUF4005 DOMAIN-CONTAINING PROTEIN"/>
    <property type="match status" value="1"/>
</dbReference>
<reference evidence="1 2" key="1">
    <citation type="journal article" date="2015" name="Proc. Natl. Acad. Sci. U.S.A.">
        <title>The resurrection genome of Boea hygrometrica: A blueprint for survival of dehydration.</title>
        <authorList>
            <person name="Xiao L."/>
            <person name="Yang G."/>
            <person name="Zhang L."/>
            <person name="Yang X."/>
            <person name="Zhao S."/>
            <person name="Ji Z."/>
            <person name="Zhou Q."/>
            <person name="Hu M."/>
            <person name="Wang Y."/>
            <person name="Chen M."/>
            <person name="Xu Y."/>
            <person name="Jin H."/>
            <person name="Xiao X."/>
            <person name="Hu G."/>
            <person name="Bao F."/>
            <person name="Hu Y."/>
            <person name="Wan P."/>
            <person name="Li L."/>
            <person name="Deng X."/>
            <person name="Kuang T."/>
            <person name="Xiang C."/>
            <person name="Zhu J.K."/>
            <person name="Oliver M.J."/>
            <person name="He Y."/>
        </authorList>
    </citation>
    <scope>NUCLEOTIDE SEQUENCE [LARGE SCALE GENOMIC DNA]</scope>
    <source>
        <strain evidence="2">cv. XS01</strain>
    </source>
</reference>
<gene>
    <name evidence="1" type="ORF">F511_27851</name>
</gene>
<name>A0A2Z7C7Z7_9LAMI</name>